<evidence type="ECO:0000256" key="2">
    <source>
        <dbReference type="ARBA" id="ARBA00005245"/>
    </source>
</evidence>
<dbReference type="Pfam" id="PF06645">
    <property type="entry name" value="SPC12"/>
    <property type="match status" value="1"/>
</dbReference>
<evidence type="ECO:0000313" key="9">
    <source>
        <dbReference type="RefSeq" id="XP_019054758.1"/>
    </source>
</evidence>
<evidence type="ECO:0000256" key="5">
    <source>
        <dbReference type="ARBA" id="ARBA00022989"/>
    </source>
</evidence>
<dbReference type="OrthoDB" id="1861824at2759"/>
<protein>
    <submittedName>
        <fullName evidence="9">Signal peptidase complex-like protein DTM1 isoform X1</fullName>
    </submittedName>
</protein>
<dbReference type="FunCoup" id="A0A1U8Q7K6">
    <property type="interactions" value="387"/>
</dbReference>
<dbReference type="eggNOG" id="ENOG502S4VD">
    <property type="taxonomic scope" value="Eukaryota"/>
</dbReference>
<evidence type="ECO:0000256" key="6">
    <source>
        <dbReference type="ARBA" id="ARBA00023136"/>
    </source>
</evidence>
<organism evidence="8 9">
    <name type="scientific">Nelumbo nucifera</name>
    <name type="common">Sacred lotus</name>
    <dbReference type="NCBI Taxonomy" id="4432"/>
    <lineage>
        <taxon>Eukaryota</taxon>
        <taxon>Viridiplantae</taxon>
        <taxon>Streptophyta</taxon>
        <taxon>Embryophyta</taxon>
        <taxon>Tracheophyta</taxon>
        <taxon>Spermatophyta</taxon>
        <taxon>Magnoliopsida</taxon>
        <taxon>Proteales</taxon>
        <taxon>Nelumbonaceae</taxon>
        <taxon>Nelumbo</taxon>
    </lineage>
</organism>
<dbReference type="GO" id="GO:0048658">
    <property type="term" value="P:anther wall tapetum development"/>
    <property type="evidence" value="ECO:0007669"/>
    <property type="project" value="InterPro"/>
</dbReference>
<keyword evidence="6 7" id="KW-0472">Membrane</keyword>
<feature type="transmembrane region" description="Helical" evidence="7">
    <location>
        <begin position="34"/>
        <end position="53"/>
    </location>
</feature>
<feature type="transmembrane region" description="Helical" evidence="7">
    <location>
        <begin position="12"/>
        <end position="28"/>
    </location>
</feature>
<dbReference type="GO" id="GO:0005787">
    <property type="term" value="C:signal peptidase complex"/>
    <property type="evidence" value="ECO:0007669"/>
    <property type="project" value="InterPro"/>
</dbReference>
<dbReference type="KEGG" id="nnu:104605991"/>
<keyword evidence="8" id="KW-1185">Reference proteome</keyword>
<evidence type="ECO:0000256" key="7">
    <source>
        <dbReference type="SAM" id="Phobius"/>
    </source>
</evidence>
<sequence length="111" mass="12909">MMNDAVLRSSLLYLGIIVLLIGIFTYSFKKMMVTYFFGLFAISGVLLPDWEFFDRDFSQWFCPVTIEHGADSSSPQISRSTGRFKIYPLRLALYAIVYGFGLYKWWVYVSN</sequence>
<evidence type="ECO:0000256" key="1">
    <source>
        <dbReference type="ARBA" id="ARBA00004477"/>
    </source>
</evidence>
<dbReference type="Proteomes" id="UP000189703">
    <property type="component" value="Unplaced"/>
</dbReference>
<keyword evidence="5 7" id="KW-1133">Transmembrane helix</keyword>
<comment type="similarity">
    <text evidence="2">Belongs to the SPCS1 family.</text>
</comment>
<comment type="subcellular location">
    <subcellularLocation>
        <location evidence="1">Endoplasmic reticulum membrane</location>
        <topology evidence="1">Multi-pass membrane protein</topology>
    </subcellularLocation>
</comment>
<dbReference type="InParanoid" id="A0A1U8Q7K6"/>
<dbReference type="GO" id="GO:0006465">
    <property type="term" value="P:signal peptide processing"/>
    <property type="evidence" value="ECO:0007669"/>
    <property type="project" value="InterPro"/>
</dbReference>
<evidence type="ECO:0000256" key="3">
    <source>
        <dbReference type="ARBA" id="ARBA00022692"/>
    </source>
</evidence>
<accession>A0A1U8Q7K6</accession>
<proteinExistence type="inferred from homology"/>
<dbReference type="InterPro" id="IPR009542">
    <property type="entry name" value="Spc1/SPCS1"/>
</dbReference>
<keyword evidence="3 7" id="KW-0812">Transmembrane</keyword>
<dbReference type="RefSeq" id="XP_019054758.1">
    <property type="nucleotide sequence ID" value="XM_019199213.1"/>
</dbReference>
<gene>
    <name evidence="9" type="primary">LOC104605991</name>
</gene>
<dbReference type="GeneID" id="104605991"/>
<feature type="transmembrane region" description="Helical" evidence="7">
    <location>
        <begin position="87"/>
        <end position="106"/>
    </location>
</feature>
<dbReference type="PANTHER" id="PTHR38354">
    <property type="entry name" value="SIGNAL PEPTIDASE COMPLEX-LIKE PROTEIN DTM1"/>
    <property type="match status" value="1"/>
</dbReference>
<dbReference type="PANTHER" id="PTHR38354:SF2">
    <property type="entry name" value="SIGNAL PEPTIDASE COMPLEX-LIKE PROTEIN DTM1"/>
    <property type="match status" value="1"/>
</dbReference>
<reference evidence="9" key="1">
    <citation type="submission" date="2025-08" db="UniProtKB">
        <authorList>
            <consortium name="RefSeq"/>
        </authorList>
    </citation>
    <scope>IDENTIFICATION</scope>
</reference>
<dbReference type="OMA" id="RWWIYIS"/>
<evidence type="ECO:0000313" key="8">
    <source>
        <dbReference type="Proteomes" id="UP000189703"/>
    </source>
</evidence>
<evidence type="ECO:0000256" key="4">
    <source>
        <dbReference type="ARBA" id="ARBA00022824"/>
    </source>
</evidence>
<dbReference type="AlphaFoldDB" id="A0A1U8Q7K6"/>
<name>A0A1U8Q7K6_NELNU</name>
<dbReference type="InterPro" id="IPR039955">
    <property type="entry name" value="DTM1"/>
</dbReference>
<keyword evidence="4" id="KW-0256">Endoplasmic reticulum</keyword>